<comment type="catalytic activity">
    <reaction evidence="1">
        <text>S-ubiquitinyl-[E2 ubiquitin-conjugating enzyme]-L-cysteine + [acceptor protein]-L-lysine = [E2 ubiquitin-conjugating enzyme]-L-cysteine + N(6)-ubiquitinyl-[acceptor protein]-L-lysine.</text>
        <dbReference type="EC" id="2.3.2.27"/>
    </reaction>
</comment>
<evidence type="ECO:0000256" key="1">
    <source>
        <dbReference type="ARBA" id="ARBA00000900"/>
    </source>
</evidence>
<keyword evidence="5 8" id="KW-0863">Zinc-finger</keyword>
<dbReference type="Proteomes" id="UP001457282">
    <property type="component" value="Unassembled WGS sequence"/>
</dbReference>
<dbReference type="GO" id="GO:0016567">
    <property type="term" value="P:protein ubiquitination"/>
    <property type="evidence" value="ECO:0007669"/>
    <property type="project" value="TreeGrafter"/>
</dbReference>
<dbReference type="Pfam" id="PF13639">
    <property type="entry name" value="zf-RING_2"/>
    <property type="match status" value="1"/>
</dbReference>
<evidence type="ECO:0000256" key="8">
    <source>
        <dbReference type="PROSITE-ProRule" id="PRU00175"/>
    </source>
</evidence>
<proteinExistence type="predicted"/>
<dbReference type="GO" id="GO:0008270">
    <property type="term" value="F:zinc ion binding"/>
    <property type="evidence" value="ECO:0007669"/>
    <property type="project" value="UniProtKB-KW"/>
</dbReference>
<dbReference type="AlphaFoldDB" id="A0AAW1WRA4"/>
<evidence type="ECO:0000256" key="6">
    <source>
        <dbReference type="ARBA" id="ARBA00022786"/>
    </source>
</evidence>
<dbReference type="FunFam" id="3.30.40.10:FF:000022">
    <property type="entry name" value="E3 ubiquitin-protein ligase RING1-like"/>
    <property type="match status" value="1"/>
</dbReference>
<dbReference type="EC" id="2.3.2.27" evidence="2"/>
<evidence type="ECO:0000313" key="10">
    <source>
        <dbReference type="EMBL" id="KAK9926186.1"/>
    </source>
</evidence>
<protein>
    <recommendedName>
        <fullName evidence="2">RING-type E3 ubiquitin transferase</fullName>
        <ecNumber evidence="2">2.3.2.27</ecNumber>
    </recommendedName>
</protein>
<accession>A0AAW1WRA4</accession>
<evidence type="ECO:0000259" key="9">
    <source>
        <dbReference type="PROSITE" id="PS50089"/>
    </source>
</evidence>
<keyword evidence="3" id="KW-0808">Transferase</keyword>
<dbReference type="SMART" id="SM00184">
    <property type="entry name" value="RING"/>
    <property type="match status" value="1"/>
</dbReference>
<dbReference type="GO" id="GO:0005737">
    <property type="term" value="C:cytoplasm"/>
    <property type="evidence" value="ECO:0007669"/>
    <property type="project" value="TreeGrafter"/>
</dbReference>
<gene>
    <name evidence="10" type="ORF">M0R45_023428</name>
</gene>
<organism evidence="10 11">
    <name type="scientific">Rubus argutus</name>
    <name type="common">Southern blackberry</name>
    <dbReference type="NCBI Taxonomy" id="59490"/>
    <lineage>
        <taxon>Eukaryota</taxon>
        <taxon>Viridiplantae</taxon>
        <taxon>Streptophyta</taxon>
        <taxon>Embryophyta</taxon>
        <taxon>Tracheophyta</taxon>
        <taxon>Spermatophyta</taxon>
        <taxon>Magnoliopsida</taxon>
        <taxon>eudicotyledons</taxon>
        <taxon>Gunneridae</taxon>
        <taxon>Pentapetalae</taxon>
        <taxon>rosids</taxon>
        <taxon>fabids</taxon>
        <taxon>Rosales</taxon>
        <taxon>Rosaceae</taxon>
        <taxon>Rosoideae</taxon>
        <taxon>Rosoideae incertae sedis</taxon>
        <taxon>Rubus</taxon>
    </lineage>
</organism>
<evidence type="ECO:0000256" key="3">
    <source>
        <dbReference type="ARBA" id="ARBA00022679"/>
    </source>
</evidence>
<comment type="caution">
    <text evidence="10">The sequence shown here is derived from an EMBL/GenBank/DDBJ whole genome shotgun (WGS) entry which is preliminary data.</text>
</comment>
<keyword evidence="7" id="KW-0862">Zinc</keyword>
<dbReference type="PROSITE" id="PS50089">
    <property type="entry name" value="ZF_RING_2"/>
    <property type="match status" value="1"/>
</dbReference>
<keyword evidence="11" id="KW-1185">Reference proteome</keyword>
<feature type="domain" description="RING-type" evidence="9">
    <location>
        <begin position="406"/>
        <end position="447"/>
    </location>
</feature>
<reference evidence="10 11" key="1">
    <citation type="journal article" date="2023" name="G3 (Bethesda)">
        <title>A chromosome-length genome assembly and annotation of blackberry (Rubus argutus, cv. 'Hillquist').</title>
        <authorList>
            <person name="Bruna T."/>
            <person name="Aryal R."/>
            <person name="Dudchenko O."/>
            <person name="Sargent D.J."/>
            <person name="Mead D."/>
            <person name="Buti M."/>
            <person name="Cavallini A."/>
            <person name="Hytonen T."/>
            <person name="Andres J."/>
            <person name="Pham M."/>
            <person name="Weisz D."/>
            <person name="Mascagni F."/>
            <person name="Usai G."/>
            <person name="Natali L."/>
            <person name="Bassil N."/>
            <person name="Fernandez G.E."/>
            <person name="Lomsadze A."/>
            <person name="Armour M."/>
            <person name="Olukolu B."/>
            <person name="Poorten T."/>
            <person name="Britton C."/>
            <person name="Davik J."/>
            <person name="Ashrafi H."/>
            <person name="Aiden E.L."/>
            <person name="Borodovsky M."/>
            <person name="Worthington M."/>
        </authorList>
    </citation>
    <scope>NUCLEOTIDE SEQUENCE [LARGE SCALE GENOMIC DNA]</scope>
    <source>
        <strain evidence="10">PI 553951</strain>
    </source>
</reference>
<dbReference type="SUPFAM" id="SSF57850">
    <property type="entry name" value="RING/U-box"/>
    <property type="match status" value="1"/>
</dbReference>
<evidence type="ECO:0000256" key="5">
    <source>
        <dbReference type="ARBA" id="ARBA00022771"/>
    </source>
</evidence>
<dbReference type="EMBL" id="JBEDUW010000005">
    <property type="protein sequence ID" value="KAK9926186.1"/>
    <property type="molecule type" value="Genomic_DNA"/>
</dbReference>
<keyword evidence="6" id="KW-0833">Ubl conjugation pathway</keyword>
<dbReference type="Gene3D" id="3.30.40.10">
    <property type="entry name" value="Zinc/RING finger domain, C3HC4 (zinc finger)"/>
    <property type="match status" value="1"/>
</dbReference>
<dbReference type="PANTHER" id="PTHR15710">
    <property type="entry name" value="E3 UBIQUITIN-PROTEIN LIGASE PRAJA"/>
    <property type="match status" value="1"/>
</dbReference>
<evidence type="ECO:0000256" key="2">
    <source>
        <dbReference type="ARBA" id="ARBA00012483"/>
    </source>
</evidence>
<dbReference type="PANTHER" id="PTHR15710:SF108">
    <property type="entry name" value="OS03G0286100 PROTEIN"/>
    <property type="match status" value="1"/>
</dbReference>
<keyword evidence="4" id="KW-0479">Metal-binding</keyword>
<dbReference type="InterPro" id="IPR001841">
    <property type="entry name" value="Znf_RING"/>
</dbReference>
<evidence type="ECO:0000256" key="7">
    <source>
        <dbReference type="ARBA" id="ARBA00022833"/>
    </source>
</evidence>
<evidence type="ECO:0000256" key="4">
    <source>
        <dbReference type="ARBA" id="ARBA00022723"/>
    </source>
</evidence>
<dbReference type="GO" id="GO:0061630">
    <property type="term" value="F:ubiquitin protein ligase activity"/>
    <property type="evidence" value="ECO:0007669"/>
    <property type="project" value="UniProtKB-EC"/>
</dbReference>
<dbReference type="InterPro" id="IPR013083">
    <property type="entry name" value="Znf_RING/FYVE/PHD"/>
</dbReference>
<name>A0AAW1WRA4_RUBAR</name>
<evidence type="ECO:0000313" key="11">
    <source>
        <dbReference type="Proteomes" id="UP001457282"/>
    </source>
</evidence>
<sequence length="467" mass="52643">MAEVTYLQIHDLELEDDPRQNPAFEYWSSNDFDLYISSDPDFPPAHIVTVHQDEDEDFDDDDDDDDVFSQYQSTIHAAQNDDVVSEPNSISNTDLSSDRENQVNFVMDLFQQRVEQSQVMARSVLVSEALSDSNFGVIEGNCDDAGMDDGLDLDLSLGLRLGLEFRNCFDGDGVDDPDQDDFFVGRRVSGSESGEATSSVGRVEPFENCVRLVGFGSDSDEDENGVIGLDLHSEDEYGEDHVHGDYDDDTGIPLCWDSLRLEEHRENNEEFEWEEVDGRVEEVFGMFIDPDNEEESGSVSVSLSPILASEEQVTVERVEALGNLEWEVLLNAHNWEPNPELDHDAEPFPGDHDDYIYTAEYDMLFGQFSENENVVMGRPPAANLVVETLPSVVVTQEDVEKGNALCAVCKDDINLGEQAKKLPCAHRYHGDCIVPWLRIRNTCPVCRYELPTDDTAYERRRSQRPAH</sequence>